<dbReference type="Pfam" id="PF00005">
    <property type="entry name" value="ABC_tran"/>
    <property type="match status" value="1"/>
</dbReference>
<evidence type="ECO:0000256" key="6">
    <source>
        <dbReference type="ARBA" id="ARBA00023136"/>
    </source>
</evidence>
<dbReference type="GO" id="GO:0015697">
    <property type="term" value="P:quaternary ammonium group transport"/>
    <property type="evidence" value="ECO:0007669"/>
    <property type="project" value="UniProtKB-ARBA"/>
</dbReference>
<dbReference type="InterPro" id="IPR050093">
    <property type="entry name" value="ABC_SmlMolc_Importer"/>
</dbReference>
<dbReference type="AlphaFoldDB" id="A0A7W9FQB4"/>
<dbReference type="Gene3D" id="3.40.50.300">
    <property type="entry name" value="P-loop containing nucleotide triphosphate hydrolases"/>
    <property type="match status" value="1"/>
</dbReference>
<dbReference type="GO" id="GO:0016887">
    <property type="term" value="F:ATP hydrolysis activity"/>
    <property type="evidence" value="ECO:0007669"/>
    <property type="project" value="InterPro"/>
</dbReference>
<dbReference type="Pfam" id="PF08402">
    <property type="entry name" value="TOBE_2"/>
    <property type="match status" value="1"/>
</dbReference>
<dbReference type="InterPro" id="IPR017871">
    <property type="entry name" value="ABC_transporter-like_CS"/>
</dbReference>
<dbReference type="InterPro" id="IPR027417">
    <property type="entry name" value="P-loop_NTPase"/>
</dbReference>
<organism evidence="9 10">
    <name type="scientific">Prosthecomicrobium pneumaticum</name>
    <dbReference type="NCBI Taxonomy" id="81895"/>
    <lineage>
        <taxon>Bacteria</taxon>
        <taxon>Pseudomonadati</taxon>
        <taxon>Pseudomonadota</taxon>
        <taxon>Alphaproteobacteria</taxon>
        <taxon>Hyphomicrobiales</taxon>
        <taxon>Kaistiaceae</taxon>
        <taxon>Prosthecomicrobium</taxon>
    </lineage>
</organism>
<evidence type="ECO:0000256" key="5">
    <source>
        <dbReference type="ARBA" id="ARBA00022967"/>
    </source>
</evidence>
<comment type="function">
    <text evidence="7">Part of the ABC transporter complex PotABCD involved in spermidine/putrescine import. Responsible for energy coupling to the transport system.</text>
</comment>
<keyword evidence="2 7" id="KW-1003">Cell membrane</keyword>
<evidence type="ECO:0000259" key="8">
    <source>
        <dbReference type="PROSITE" id="PS50893"/>
    </source>
</evidence>
<dbReference type="RefSeq" id="WP_183858274.1">
    <property type="nucleotide sequence ID" value="NZ_JACHOO010000010.1"/>
</dbReference>
<keyword evidence="6 7" id="KW-0472">Membrane</keyword>
<dbReference type="EC" id="7.6.2.11" evidence="7"/>
<evidence type="ECO:0000256" key="1">
    <source>
        <dbReference type="ARBA" id="ARBA00022448"/>
    </source>
</evidence>
<keyword evidence="10" id="KW-1185">Reference proteome</keyword>
<dbReference type="PROSITE" id="PS00211">
    <property type="entry name" value="ABC_TRANSPORTER_1"/>
    <property type="match status" value="1"/>
</dbReference>
<comment type="caution">
    <text evidence="9">The sequence shown here is derived from an EMBL/GenBank/DDBJ whole genome shotgun (WGS) entry which is preliminary data.</text>
</comment>
<proteinExistence type="inferred from homology"/>
<dbReference type="SUPFAM" id="SSF50331">
    <property type="entry name" value="MOP-like"/>
    <property type="match status" value="1"/>
</dbReference>
<comment type="similarity">
    <text evidence="7">Belongs to the ABC transporter superfamily. Spermidine/putrescine importer (TC 3.A.1.11.1) family.</text>
</comment>
<dbReference type="InterPro" id="IPR013611">
    <property type="entry name" value="Transp-assoc_OB_typ2"/>
</dbReference>
<dbReference type="SMART" id="SM00382">
    <property type="entry name" value="AAA"/>
    <property type="match status" value="1"/>
</dbReference>
<keyword evidence="1 7" id="KW-0813">Transport</keyword>
<evidence type="ECO:0000313" key="9">
    <source>
        <dbReference type="EMBL" id="MBB5754848.1"/>
    </source>
</evidence>
<dbReference type="GO" id="GO:0005524">
    <property type="term" value="F:ATP binding"/>
    <property type="evidence" value="ECO:0007669"/>
    <property type="project" value="UniProtKB-KW"/>
</dbReference>
<evidence type="ECO:0000256" key="2">
    <source>
        <dbReference type="ARBA" id="ARBA00022475"/>
    </source>
</evidence>
<dbReference type="InterPro" id="IPR008995">
    <property type="entry name" value="Mo/tungstate-bd_C_term_dom"/>
</dbReference>
<comment type="subunit">
    <text evidence="7">The complex is composed of two ATP-binding proteins (PotA), two transmembrane proteins (PotB and PotC) and a solute-binding protein (PotD).</text>
</comment>
<name>A0A7W9FQB4_9HYPH</name>
<dbReference type="GO" id="GO:0015417">
    <property type="term" value="F:ABC-type polyamine transporter activity"/>
    <property type="evidence" value="ECO:0007669"/>
    <property type="project" value="UniProtKB-EC"/>
</dbReference>
<evidence type="ECO:0000256" key="4">
    <source>
        <dbReference type="ARBA" id="ARBA00022840"/>
    </source>
</evidence>
<dbReference type="SUPFAM" id="SSF52540">
    <property type="entry name" value="P-loop containing nucleoside triphosphate hydrolases"/>
    <property type="match status" value="1"/>
</dbReference>
<sequence length="355" mass="38096">MRQVELIGVAKSYGEGPPAVARSDFSVEKGEFFSLLGPSGCGKSTTLRMIAGFVAPSSGTIRLGGEDVTALPPERRAIGIVFQNYAIFPHMTVAQNIGYGLKLRKHDKATIAAAVGRALEQVGLVGYENRSPSQLSGGEQQRVALARVIVLEPRLLLLDEPLSALDKRLRDEMRVWLKRLQHELGITTIYVTHDQDEALSLSDRIAVMSKGVVQQIGTPAEIYERPATRFVADFIGESNLFSCRVEGATGALATVALDDGSKALAPATEAAGRRATLMVRPEHVLIGAADAANRYPATIEEIAYHGAHLRFTARLSPSLIVRGERVNVGGGMPSLGERVTIGWQPESGVLIPDAP</sequence>
<dbReference type="EMBL" id="JACHOO010000010">
    <property type="protein sequence ID" value="MBB5754848.1"/>
    <property type="molecule type" value="Genomic_DNA"/>
</dbReference>
<dbReference type="PANTHER" id="PTHR42781:SF4">
    <property type="entry name" value="SPERMIDINE_PUTRESCINE IMPORT ATP-BINDING PROTEIN POTA"/>
    <property type="match status" value="1"/>
</dbReference>
<evidence type="ECO:0000256" key="7">
    <source>
        <dbReference type="RuleBase" id="RU364083"/>
    </source>
</evidence>
<dbReference type="InterPro" id="IPR003439">
    <property type="entry name" value="ABC_transporter-like_ATP-bd"/>
</dbReference>
<accession>A0A7W9FQB4</accession>
<dbReference type="PANTHER" id="PTHR42781">
    <property type="entry name" value="SPERMIDINE/PUTRESCINE IMPORT ATP-BINDING PROTEIN POTA"/>
    <property type="match status" value="1"/>
</dbReference>
<gene>
    <name evidence="7" type="primary">potA</name>
    <name evidence="9" type="ORF">GGQ63_003940</name>
</gene>
<protein>
    <recommendedName>
        <fullName evidence="7">Spermidine/putrescine import ATP-binding protein PotA</fullName>
        <ecNumber evidence="7">7.6.2.11</ecNumber>
    </recommendedName>
</protein>
<feature type="domain" description="ABC transporter" evidence="8">
    <location>
        <begin position="4"/>
        <end position="235"/>
    </location>
</feature>
<keyword evidence="4 7" id="KW-0067">ATP-binding</keyword>
<keyword evidence="5 7" id="KW-1278">Translocase</keyword>
<dbReference type="InterPro" id="IPR003593">
    <property type="entry name" value="AAA+_ATPase"/>
</dbReference>
<dbReference type="Gene3D" id="2.40.50.100">
    <property type="match status" value="1"/>
</dbReference>
<dbReference type="FunFam" id="3.40.50.300:FF:000425">
    <property type="entry name" value="Probable ABC transporter, ATP-binding subunit"/>
    <property type="match status" value="1"/>
</dbReference>
<reference evidence="9 10" key="1">
    <citation type="submission" date="2020-08" db="EMBL/GenBank/DDBJ databases">
        <title>Genomic Encyclopedia of Type Strains, Phase IV (KMG-IV): sequencing the most valuable type-strain genomes for metagenomic binning, comparative biology and taxonomic classification.</title>
        <authorList>
            <person name="Goeker M."/>
        </authorList>
    </citation>
    <scope>NUCLEOTIDE SEQUENCE [LARGE SCALE GENOMIC DNA]</scope>
    <source>
        <strain evidence="9 10">DSM 16268</strain>
    </source>
</reference>
<dbReference type="Proteomes" id="UP000523821">
    <property type="component" value="Unassembled WGS sequence"/>
</dbReference>
<evidence type="ECO:0000256" key="3">
    <source>
        <dbReference type="ARBA" id="ARBA00022741"/>
    </source>
</evidence>
<dbReference type="NCBIfam" id="TIGR01187">
    <property type="entry name" value="potA"/>
    <property type="match status" value="1"/>
</dbReference>
<dbReference type="GO" id="GO:0043190">
    <property type="term" value="C:ATP-binding cassette (ABC) transporter complex"/>
    <property type="evidence" value="ECO:0007669"/>
    <property type="project" value="InterPro"/>
</dbReference>
<keyword evidence="3 7" id="KW-0547">Nucleotide-binding</keyword>
<comment type="catalytic activity">
    <reaction evidence="7">
        <text>ATP + H2O + polyamine-[polyamine-binding protein]Side 1 = ADP + phosphate + polyamineSide 2 + [polyamine-binding protein]Side 1.</text>
        <dbReference type="EC" id="7.6.2.11"/>
    </reaction>
</comment>
<dbReference type="PROSITE" id="PS50893">
    <property type="entry name" value="ABC_TRANSPORTER_2"/>
    <property type="match status" value="1"/>
</dbReference>
<dbReference type="InterPro" id="IPR005893">
    <property type="entry name" value="PotA-like"/>
</dbReference>
<evidence type="ECO:0000313" key="10">
    <source>
        <dbReference type="Proteomes" id="UP000523821"/>
    </source>
</evidence>